<protein>
    <recommendedName>
        <fullName evidence="12 13">Tyrosinase copper-binding domain-containing protein</fullName>
    </recommendedName>
</protein>
<comment type="caution">
    <text evidence="14">The sequence shown here is derived from an EMBL/GenBank/DDBJ whole genome shotgun (WGS) entry which is preliminary data.</text>
</comment>
<feature type="domain" description="Tyrosinase copper-binding" evidence="12">
    <location>
        <begin position="194"/>
        <end position="211"/>
    </location>
</feature>
<evidence type="ECO:0000256" key="11">
    <source>
        <dbReference type="SAM" id="SignalP"/>
    </source>
</evidence>
<proteinExistence type="inferred from homology"/>
<dbReference type="PRINTS" id="PR00092">
    <property type="entry name" value="TYROSINASE"/>
</dbReference>
<dbReference type="PANTHER" id="PTHR11474">
    <property type="entry name" value="TYROSINASE FAMILY MEMBER"/>
    <property type="match status" value="1"/>
</dbReference>
<feature type="region of interest" description="Disordered" evidence="10">
    <location>
        <begin position="121"/>
        <end position="141"/>
    </location>
</feature>
<evidence type="ECO:0000256" key="1">
    <source>
        <dbReference type="ARBA" id="ARBA00009928"/>
    </source>
</evidence>
<dbReference type="OrthoDB" id="6132182at2759"/>
<dbReference type="Pfam" id="PF12142">
    <property type="entry name" value="PPO1_DWL"/>
    <property type="match status" value="1"/>
</dbReference>
<gene>
    <name evidence="14" type="ORF">NCGR_LOCUS63115</name>
</gene>
<evidence type="ECO:0000313" key="15">
    <source>
        <dbReference type="Proteomes" id="UP000604825"/>
    </source>
</evidence>
<evidence type="ECO:0000256" key="10">
    <source>
        <dbReference type="SAM" id="MobiDB-lite"/>
    </source>
</evidence>
<evidence type="ECO:0000313" key="14">
    <source>
        <dbReference type="EMBL" id="CAD6339017.1"/>
    </source>
</evidence>
<dbReference type="InterPro" id="IPR022740">
    <property type="entry name" value="Polyphenol_oxidase_C"/>
</dbReference>
<dbReference type="GO" id="GO:0004097">
    <property type="term" value="F:catechol oxidase activity"/>
    <property type="evidence" value="ECO:0007669"/>
    <property type="project" value="InterPro"/>
</dbReference>
<keyword evidence="4" id="KW-0560">Oxidoreductase</keyword>
<accession>A0A811S8X4</accession>
<feature type="domain" description="Tyrosinase copper-binding" evidence="13">
    <location>
        <begin position="352"/>
        <end position="363"/>
    </location>
</feature>
<dbReference type="EMBL" id="CAJGYO010000019">
    <property type="protein sequence ID" value="CAD6339017.1"/>
    <property type="molecule type" value="Genomic_DNA"/>
</dbReference>
<dbReference type="InterPro" id="IPR022739">
    <property type="entry name" value="Polyphenol_oxidase_cen"/>
</dbReference>
<comment type="similarity">
    <text evidence="1">Belongs to the tyrosinase family.</text>
</comment>
<dbReference type="Gene3D" id="1.10.1280.10">
    <property type="entry name" value="Di-copper center containing domain from catechol oxidase"/>
    <property type="match status" value="1"/>
</dbReference>
<keyword evidence="2 7" id="KW-0479">Metal-binding</keyword>
<evidence type="ECO:0000256" key="5">
    <source>
        <dbReference type="ARBA" id="ARBA00023008"/>
    </source>
</evidence>
<evidence type="ECO:0000256" key="9">
    <source>
        <dbReference type="PIRSR" id="PIRSR000290-3"/>
    </source>
</evidence>
<feature type="cross-link" description="2'-(S-cysteinyl)-histidine (Cys-His)" evidence="9">
    <location>
        <begin position="177"/>
        <end position="194"/>
    </location>
</feature>
<feature type="compositionally biased region" description="Gly residues" evidence="10">
    <location>
        <begin position="70"/>
        <end position="80"/>
    </location>
</feature>
<organism evidence="14 15">
    <name type="scientific">Miscanthus lutarioriparius</name>
    <dbReference type="NCBI Taxonomy" id="422564"/>
    <lineage>
        <taxon>Eukaryota</taxon>
        <taxon>Viridiplantae</taxon>
        <taxon>Streptophyta</taxon>
        <taxon>Embryophyta</taxon>
        <taxon>Tracheophyta</taxon>
        <taxon>Spermatophyta</taxon>
        <taxon>Magnoliopsida</taxon>
        <taxon>Liliopsida</taxon>
        <taxon>Poales</taxon>
        <taxon>Poaceae</taxon>
        <taxon>PACMAD clade</taxon>
        <taxon>Panicoideae</taxon>
        <taxon>Andropogonodae</taxon>
        <taxon>Andropogoneae</taxon>
        <taxon>Saccharinae</taxon>
        <taxon>Miscanthus</taxon>
    </lineage>
</organism>
<dbReference type="InterPro" id="IPR002227">
    <property type="entry name" value="Tyrosinase_Cu-bd"/>
</dbReference>
<feature type="binding site" evidence="7">
    <location>
        <position position="329"/>
    </location>
    <ligand>
        <name>Cu cation</name>
        <dbReference type="ChEBI" id="CHEBI:23378"/>
        <label>B</label>
    </ligand>
</feature>
<feature type="binding site" evidence="7">
    <location>
        <position position="325"/>
    </location>
    <ligand>
        <name>Cu cation</name>
        <dbReference type="ChEBI" id="CHEBI:23378"/>
        <label>B</label>
    </ligand>
</feature>
<dbReference type="AlphaFoldDB" id="A0A811S8X4"/>
<keyword evidence="11" id="KW-0732">Signal</keyword>
<keyword evidence="3" id="KW-0883">Thioether bond</keyword>
<dbReference type="PROSITE" id="PS00497">
    <property type="entry name" value="TYROSINASE_1"/>
    <property type="match status" value="1"/>
</dbReference>
<feature type="region of interest" description="Disordered" evidence="10">
    <location>
        <begin position="63"/>
        <end position="82"/>
    </location>
</feature>
<keyword evidence="15" id="KW-1185">Reference proteome</keyword>
<feature type="disulfide bond" evidence="8">
    <location>
        <begin position="90"/>
        <end position="106"/>
    </location>
</feature>
<dbReference type="Pfam" id="PF00264">
    <property type="entry name" value="Tyrosinase"/>
    <property type="match status" value="1"/>
</dbReference>
<sequence length="576" mass="63290">MAGSNSSLLVAFRIVLFCALASAATTLIPLVTRPCAYSLPRTILAATGLDPHLISCADDRSKSNAELSEGDGGNKPGTGGRPIVTDLLSCGEPDLPTHALPPFRCCPPAPASDAPATNFTFPDAGEPLRTRRPAHGATGGTDDSVARYARAVALMKALPESDPRSFYQQANIHCAYCAAAYRQAGRPELPVQIHYSWLFFPFHRAYLYFFERVAARLLGDPGFAVPFWSWDVPEGMRVPPEFADVSSPLYDPMRNPEHAPPRVVDLDFSYVEKNCTDEQQIQLNLRIMYKQMVTNAPLPSLFHGQPYRAGDRGMPGAGTVELSPHNIIHRWSGDLSRANHENMGAYYSSARDPIFYPHHANSDRLWEVWRGVGGGHADFTDPDWLDSSFLFYDEDARLVRVTVRDMLDVGRLRYTYAEVGLPWLSARPPIVTPDDGVNRGRGLPHLKSKSVRFPVSLDAAVTAEVSRRRPGKPRGQWEEVLVVEGIEADGAGFVKFDVYVNAVDYEEVGPGGREMAGSFVSLKHPGKMVVQTSMRVALNELLQDLGAEGDDSVTVTLVPVEGRVRIGGLRIVYMAE</sequence>
<feature type="disulfide bond" evidence="8">
    <location>
        <begin position="105"/>
        <end position="174"/>
    </location>
</feature>
<evidence type="ECO:0000256" key="4">
    <source>
        <dbReference type="ARBA" id="ARBA00023002"/>
    </source>
</evidence>
<evidence type="ECO:0000259" key="13">
    <source>
        <dbReference type="PROSITE" id="PS00498"/>
    </source>
</evidence>
<dbReference type="InterPro" id="IPR050316">
    <property type="entry name" value="Tyrosinase/Hemocyanin"/>
</dbReference>
<feature type="chain" id="PRO_5032934276" description="Tyrosinase copper-binding domain-containing protein" evidence="11">
    <location>
        <begin position="24"/>
        <end position="576"/>
    </location>
</feature>
<dbReference type="PIRSF" id="PIRSF000290">
    <property type="entry name" value="PPO_plant"/>
    <property type="match status" value="1"/>
</dbReference>
<feature type="binding site" evidence="7">
    <location>
        <position position="359"/>
    </location>
    <ligand>
        <name>Cu cation</name>
        <dbReference type="ChEBI" id="CHEBI:23378"/>
        <label>B</label>
    </ligand>
</feature>
<dbReference type="GO" id="GO:0046148">
    <property type="term" value="P:pigment biosynthetic process"/>
    <property type="evidence" value="ECO:0007669"/>
    <property type="project" value="InterPro"/>
</dbReference>
<feature type="binding site" evidence="7">
    <location>
        <position position="173"/>
    </location>
    <ligand>
        <name>Cu cation</name>
        <dbReference type="ChEBI" id="CHEBI:23378"/>
        <label>A</label>
    </ligand>
</feature>
<keyword evidence="5 7" id="KW-0186">Copper</keyword>
<dbReference type="Pfam" id="PF12143">
    <property type="entry name" value="PPO1_KFDV"/>
    <property type="match status" value="1"/>
</dbReference>
<comment type="cofactor">
    <cofactor evidence="7">
        <name>Cu(2+)</name>
        <dbReference type="ChEBI" id="CHEBI:29036"/>
    </cofactor>
    <text evidence="7">Binds 2 copper ions per subunit.</text>
</comment>
<feature type="signal peptide" evidence="11">
    <location>
        <begin position="1"/>
        <end position="23"/>
    </location>
</feature>
<feature type="binding site" evidence="7">
    <location>
        <position position="194"/>
    </location>
    <ligand>
        <name>Cu cation</name>
        <dbReference type="ChEBI" id="CHEBI:23378"/>
        <label>A</label>
    </ligand>
</feature>
<evidence type="ECO:0000256" key="2">
    <source>
        <dbReference type="ARBA" id="ARBA00022723"/>
    </source>
</evidence>
<evidence type="ECO:0000256" key="3">
    <source>
        <dbReference type="ARBA" id="ARBA00022784"/>
    </source>
</evidence>
<dbReference type="InterPro" id="IPR016213">
    <property type="entry name" value="Polyphenol_oxidase"/>
</dbReference>
<dbReference type="PROSITE" id="PS00498">
    <property type="entry name" value="TYROSINASE_2"/>
    <property type="match status" value="1"/>
</dbReference>
<dbReference type="PANTHER" id="PTHR11474:SF100">
    <property type="entry name" value="POLYPHENOL OXIDASE FAMILY PROTEIN-RELATED"/>
    <property type="match status" value="1"/>
</dbReference>
<dbReference type="SUPFAM" id="SSF48056">
    <property type="entry name" value="Di-copper centre-containing domain"/>
    <property type="match status" value="1"/>
</dbReference>
<dbReference type="Proteomes" id="UP000604825">
    <property type="component" value="Unassembled WGS sequence"/>
</dbReference>
<evidence type="ECO:0000259" key="12">
    <source>
        <dbReference type="PROSITE" id="PS00497"/>
    </source>
</evidence>
<dbReference type="InterPro" id="IPR008922">
    <property type="entry name" value="Di-copper_centre_dom_sf"/>
</dbReference>
<evidence type="ECO:0000256" key="8">
    <source>
        <dbReference type="PIRSR" id="PIRSR000290-2"/>
    </source>
</evidence>
<name>A0A811S8X4_9POAL</name>
<evidence type="ECO:0000256" key="6">
    <source>
        <dbReference type="ARBA" id="ARBA00023157"/>
    </source>
</evidence>
<evidence type="ECO:0000256" key="7">
    <source>
        <dbReference type="PIRSR" id="PIRSR000290-1"/>
    </source>
</evidence>
<dbReference type="GO" id="GO:0046872">
    <property type="term" value="F:metal ion binding"/>
    <property type="evidence" value="ECO:0007669"/>
    <property type="project" value="UniProtKB-KW"/>
</dbReference>
<reference evidence="14" key="1">
    <citation type="submission" date="2020-10" db="EMBL/GenBank/DDBJ databases">
        <authorList>
            <person name="Han B."/>
            <person name="Lu T."/>
            <person name="Zhao Q."/>
            <person name="Huang X."/>
            <person name="Zhao Y."/>
        </authorList>
    </citation>
    <scope>NUCLEOTIDE SEQUENCE</scope>
</reference>
<feature type="binding site" evidence="7">
    <location>
        <position position="203"/>
    </location>
    <ligand>
        <name>Cu cation</name>
        <dbReference type="ChEBI" id="CHEBI:23378"/>
        <label>A</label>
    </ligand>
</feature>
<keyword evidence="6 8" id="KW-1015">Disulfide bond</keyword>